<feature type="region of interest" description="Disordered" evidence="10">
    <location>
        <begin position="98"/>
        <end position="137"/>
    </location>
</feature>
<evidence type="ECO:0000313" key="13">
    <source>
        <dbReference type="Proteomes" id="UP000429229"/>
    </source>
</evidence>
<keyword evidence="9" id="KW-0472">Membrane</keyword>
<keyword evidence="7" id="KW-0653">Protein transport</keyword>
<name>A0A6I4TZ89_9SPHN</name>
<dbReference type="Proteomes" id="UP000429229">
    <property type="component" value="Unassembled WGS sequence"/>
</dbReference>
<evidence type="ECO:0000256" key="7">
    <source>
        <dbReference type="ARBA" id="ARBA00022927"/>
    </source>
</evidence>
<evidence type="ECO:0000256" key="10">
    <source>
        <dbReference type="SAM" id="MobiDB-lite"/>
    </source>
</evidence>
<dbReference type="PANTHER" id="PTHR33446:SF2">
    <property type="entry name" value="PROTEIN TONB"/>
    <property type="match status" value="1"/>
</dbReference>
<keyword evidence="4" id="KW-1003">Cell membrane</keyword>
<feature type="domain" description="TonB C-terminal" evidence="11">
    <location>
        <begin position="138"/>
        <end position="227"/>
    </location>
</feature>
<keyword evidence="8" id="KW-1133">Transmembrane helix</keyword>
<comment type="similarity">
    <text evidence="2">Belongs to the TonB family.</text>
</comment>
<feature type="compositionally biased region" description="Basic and acidic residues" evidence="10">
    <location>
        <begin position="33"/>
        <end position="45"/>
    </location>
</feature>
<dbReference type="InterPro" id="IPR037682">
    <property type="entry name" value="TonB_C"/>
</dbReference>
<dbReference type="NCBIfam" id="TIGR01352">
    <property type="entry name" value="tonB_Cterm"/>
    <property type="match status" value="1"/>
</dbReference>
<comment type="subcellular location">
    <subcellularLocation>
        <location evidence="1">Cell inner membrane</location>
        <topology evidence="1">Single-pass membrane protein</topology>
        <orientation evidence="1">Periplasmic side</orientation>
    </subcellularLocation>
</comment>
<gene>
    <name evidence="12" type="ORF">GRI68_01995</name>
</gene>
<dbReference type="OrthoDB" id="7433587at2"/>
<evidence type="ECO:0000256" key="5">
    <source>
        <dbReference type="ARBA" id="ARBA00022519"/>
    </source>
</evidence>
<dbReference type="PANTHER" id="PTHR33446">
    <property type="entry name" value="PROTEIN TONB-RELATED"/>
    <property type="match status" value="1"/>
</dbReference>
<evidence type="ECO:0000256" key="1">
    <source>
        <dbReference type="ARBA" id="ARBA00004383"/>
    </source>
</evidence>
<keyword evidence="3" id="KW-0813">Transport</keyword>
<feature type="compositionally biased region" description="Polar residues" evidence="10">
    <location>
        <begin position="114"/>
        <end position="128"/>
    </location>
</feature>
<dbReference type="InterPro" id="IPR051045">
    <property type="entry name" value="TonB-dependent_transducer"/>
</dbReference>
<dbReference type="InterPro" id="IPR006260">
    <property type="entry name" value="TonB/TolA_C"/>
</dbReference>
<organism evidence="12 13">
    <name type="scientific">Alteriqipengyuania halimionae</name>
    <dbReference type="NCBI Taxonomy" id="1926630"/>
    <lineage>
        <taxon>Bacteria</taxon>
        <taxon>Pseudomonadati</taxon>
        <taxon>Pseudomonadota</taxon>
        <taxon>Alphaproteobacteria</taxon>
        <taxon>Sphingomonadales</taxon>
        <taxon>Erythrobacteraceae</taxon>
        <taxon>Alteriqipengyuania</taxon>
    </lineage>
</organism>
<dbReference type="GO" id="GO:0055085">
    <property type="term" value="P:transmembrane transport"/>
    <property type="evidence" value="ECO:0007669"/>
    <property type="project" value="InterPro"/>
</dbReference>
<dbReference type="AlphaFoldDB" id="A0A6I4TZ89"/>
<dbReference type="Pfam" id="PF03544">
    <property type="entry name" value="TonB_C"/>
    <property type="match status" value="1"/>
</dbReference>
<sequence>MVLLLTLLSVQESSGASASDQARIVSFSIAPEVDQKAKPRPDEQASAKTAIKPVVAPPEITGLASSDETTLVEPVSELHLVTVGRLVPAGGELANQGLGDSASTLSAEARESAGNATGANRSVESSPSEAGDDAVRDQYGRDVYRQIRRNQAYDRALKRRSVRGTVVLAFSIDRRGRLRSRRVAVSSGEPVLDRIALRQLVAAQPFPRPPEGRTRAFRIPLTYRPHN</sequence>
<keyword evidence="6" id="KW-0812">Transmembrane</keyword>
<dbReference type="RefSeq" id="WP_160615458.1">
    <property type="nucleotide sequence ID" value="NZ_WTYR01000001.1"/>
</dbReference>
<evidence type="ECO:0000256" key="3">
    <source>
        <dbReference type="ARBA" id="ARBA00022448"/>
    </source>
</evidence>
<evidence type="ECO:0000256" key="9">
    <source>
        <dbReference type="ARBA" id="ARBA00023136"/>
    </source>
</evidence>
<accession>A0A6I4TZ89</accession>
<evidence type="ECO:0000313" key="12">
    <source>
        <dbReference type="EMBL" id="MXP08948.1"/>
    </source>
</evidence>
<keyword evidence="5" id="KW-0997">Cell inner membrane</keyword>
<dbReference type="PROSITE" id="PS52015">
    <property type="entry name" value="TONB_CTD"/>
    <property type="match status" value="1"/>
</dbReference>
<evidence type="ECO:0000256" key="2">
    <source>
        <dbReference type="ARBA" id="ARBA00006555"/>
    </source>
</evidence>
<proteinExistence type="inferred from homology"/>
<feature type="region of interest" description="Disordered" evidence="10">
    <location>
        <begin position="32"/>
        <end position="53"/>
    </location>
</feature>
<protein>
    <submittedName>
        <fullName evidence="12">TonB family protein</fullName>
    </submittedName>
</protein>
<keyword evidence="13" id="KW-1185">Reference proteome</keyword>
<comment type="caution">
    <text evidence="12">The sequence shown here is derived from an EMBL/GenBank/DDBJ whole genome shotgun (WGS) entry which is preliminary data.</text>
</comment>
<dbReference type="EMBL" id="WTYR01000001">
    <property type="protein sequence ID" value="MXP08948.1"/>
    <property type="molecule type" value="Genomic_DNA"/>
</dbReference>
<dbReference type="GO" id="GO:0031992">
    <property type="term" value="F:energy transducer activity"/>
    <property type="evidence" value="ECO:0007669"/>
    <property type="project" value="TreeGrafter"/>
</dbReference>
<dbReference type="SUPFAM" id="SSF74653">
    <property type="entry name" value="TolA/TonB C-terminal domain"/>
    <property type="match status" value="1"/>
</dbReference>
<dbReference type="Gene3D" id="3.30.1150.10">
    <property type="match status" value="1"/>
</dbReference>
<evidence type="ECO:0000259" key="11">
    <source>
        <dbReference type="PROSITE" id="PS52015"/>
    </source>
</evidence>
<dbReference type="GO" id="GO:0015031">
    <property type="term" value="P:protein transport"/>
    <property type="evidence" value="ECO:0007669"/>
    <property type="project" value="UniProtKB-KW"/>
</dbReference>
<dbReference type="GO" id="GO:0098797">
    <property type="term" value="C:plasma membrane protein complex"/>
    <property type="evidence" value="ECO:0007669"/>
    <property type="project" value="TreeGrafter"/>
</dbReference>
<evidence type="ECO:0000256" key="6">
    <source>
        <dbReference type="ARBA" id="ARBA00022692"/>
    </source>
</evidence>
<evidence type="ECO:0000256" key="8">
    <source>
        <dbReference type="ARBA" id="ARBA00022989"/>
    </source>
</evidence>
<evidence type="ECO:0000256" key="4">
    <source>
        <dbReference type="ARBA" id="ARBA00022475"/>
    </source>
</evidence>
<reference evidence="12 13" key="1">
    <citation type="submission" date="2019-12" db="EMBL/GenBank/DDBJ databases">
        <title>Genomic-based taxomic classification of the family Erythrobacteraceae.</title>
        <authorList>
            <person name="Xu L."/>
        </authorList>
    </citation>
    <scope>NUCLEOTIDE SEQUENCE [LARGE SCALE GENOMIC DNA]</scope>
    <source>
        <strain evidence="12 13">LMG 29519</strain>
    </source>
</reference>